<keyword evidence="2" id="KW-1185">Reference proteome</keyword>
<dbReference type="RefSeq" id="WP_092320840.1">
    <property type="nucleotide sequence ID" value="NZ_FNTJ01000003.1"/>
</dbReference>
<evidence type="ECO:0000313" key="2">
    <source>
        <dbReference type="Proteomes" id="UP000198982"/>
    </source>
</evidence>
<name>A0A1H4ZXT8_9PSED</name>
<evidence type="ECO:0000313" key="1">
    <source>
        <dbReference type="EMBL" id="SED34498.1"/>
    </source>
</evidence>
<sequence>MSISRDFYAEQVSVINEFFVDPETGLTTADGQEFAAEAQALHEQLQTVFAEFDSQGLGLTLKSIHGDSWVIILPDASNQGCFRHQSFSKSGWTGHMTTLTAEAAVLDAFESGYRLLADRNTLDRLAATQEWAKGIEQLDLITRHNNGLISWQQFHEAMNQVAVKYAEAA</sequence>
<protein>
    <submittedName>
        <fullName evidence="1">Uncharacterized protein</fullName>
    </submittedName>
</protein>
<dbReference type="EMBL" id="FNTJ01000003">
    <property type="protein sequence ID" value="SED34498.1"/>
    <property type="molecule type" value="Genomic_DNA"/>
</dbReference>
<organism evidence="1 2">
    <name type="scientific">Pseudomonas saponiphila</name>
    <dbReference type="NCBI Taxonomy" id="556534"/>
    <lineage>
        <taxon>Bacteria</taxon>
        <taxon>Pseudomonadati</taxon>
        <taxon>Pseudomonadota</taxon>
        <taxon>Gammaproteobacteria</taxon>
        <taxon>Pseudomonadales</taxon>
        <taxon>Pseudomonadaceae</taxon>
        <taxon>Pseudomonas</taxon>
    </lineage>
</organism>
<dbReference type="AlphaFoldDB" id="A0A1H4ZXT8"/>
<reference evidence="2" key="1">
    <citation type="submission" date="2016-10" db="EMBL/GenBank/DDBJ databases">
        <authorList>
            <person name="Varghese N."/>
            <person name="Submissions S."/>
        </authorList>
    </citation>
    <scope>NUCLEOTIDE SEQUENCE [LARGE SCALE GENOMIC DNA]</scope>
    <source>
        <strain evidence="2">DSM 9751</strain>
    </source>
</reference>
<gene>
    <name evidence="1" type="ORF">SAMN05216178_6871</name>
</gene>
<accession>A0A1H4ZXT8</accession>
<dbReference type="Proteomes" id="UP000198982">
    <property type="component" value="Unassembled WGS sequence"/>
</dbReference>
<proteinExistence type="predicted"/>